<dbReference type="Proteomes" id="UP000694397">
    <property type="component" value="Chromosome 11"/>
</dbReference>
<organism evidence="1 2">
    <name type="scientific">Scleropages formosus</name>
    <name type="common">Asian bonytongue</name>
    <name type="synonym">Osteoglossum formosum</name>
    <dbReference type="NCBI Taxonomy" id="113540"/>
    <lineage>
        <taxon>Eukaryota</taxon>
        <taxon>Metazoa</taxon>
        <taxon>Chordata</taxon>
        <taxon>Craniata</taxon>
        <taxon>Vertebrata</taxon>
        <taxon>Euteleostomi</taxon>
        <taxon>Actinopterygii</taxon>
        <taxon>Neopterygii</taxon>
        <taxon>Teleostei</taxon>
        <taxon>Osteoglossocephala</taxon>
        <taxon>Osteoglossomorpha</taxon>
        <taxon>Osteoglossiformes</taxon>
        <taxon>Osteoglossidae</taxon>
        <taxon>Scleropages</taxon>
    </lineage>
</organism>
<dbReference type="GO" id="GO:0001881">
    <property type="term" value="P:receptor recycling"/>
    <property type="evidence" value="ECO:0007669"/>
    <property type="project" value="InterPro"/>
</dbReference>
<proteinExistence type="predicted"/>
<dbReference type="Ensembl" id="ENSSFOT00015052766.1">
    <property type="protein sequence ID" value="ENSSFOP00015062499.1"/>
    <property type="gene ID" value="ENSSFOG00015030305.1"/>
</dbReference>
<evidence type="ECO:0000313" key="1">
    <source>
        <dbReference type="Ensembl" id="ENSSFOP00015062499.1"/>
    </source>
</evidence>
<dbReference type="OrthoDB" id="8519068at2759"/>
<evidence type="ECO:0000313" key="2">
    <source>
        <dbReference type="Proteomes" id="UP000694397"/>
    </source>
</evidence>
<keyword evidence="2" id="KW-1185">Reference proteome</keyword>
<dbReference type="AlphaFoldDB" id="A0A8C9VNA0"/>
<reference evidence="1 2" key="1">
    <citation type="submission" date="2019-04" db="EMBL/GenBank/DDBJ databases">
        <authorList>
            <consortium name="Wellcome Sanger Institute Data Sharing"/>
        </authorList>
    </citation>
    <scope>NUCLEOTIDE SEQUENCE [LARGE SCALE GENOMIC DNA]</scope>
</reference>
<dbReference type="Pfam" id="PF15208">
    <property type="entry name" value="Rab15_effector"/>
    <property type="match status" value="1"/>
</dbReference>
<reference evidence="1" key="3">
    <citation type="submission" date="2025-09" db="UniProtKB">
        <authorList>
            <consortium name="Ensembl"/>
        </authorList>
    </citation>
    <scope>IDENTIFICATION</scope>
</reference>
<dbReference type="PANTHER" id="PTHR36682">
    <property type="entry name" value="RAB15 EFFECTOR PROTEIN"/>
    <property type="match status" value="1"/>
</dbReference>
<sequence>MGQTEAKPGGEKSQFKDILKKPKDSYAGVIQLFSDSVHRASFRTQEYLTFQDPKQKLQPSAVTLCEIFLMSCISHMEQLRSAEVFTCTATSKEQKILLGVDWVWDIVEEHSKVKVQVAVQVLYLPERQGEDHDDYPWEVYTESMKIAKAESAHRSKVKRIIEFSSTVGKSCYALFLFFGRKDDPGNIYGVISNNFHAAFEWKKTIVVFITVLLKKLIWKYLVQFLEKGVDELWSVEPLGACSSASRAPQTISLP</sequence>
<accession>A0A8C9VNA0</accession>
<name>A0A8C9VNA0_SCLFO</name>
<dbReference type="InterPro" id="IPR027985">
    <property type="entry name" value="Rab15_effector"/>
</dbReference>
<dbReference type="GeneTree" id="ENSGT01150000287185"/>
<dbReference type="PANTHER" id="PTHR36682:SF1">
    <property type="entry name" value="RAB15 EFFECTOR PROTEIN"/>
    <property type="match status" value="1"/>
</dbReference>
<reference evidence="1" key="2">
    <citation type="submission" date="2025-08" db="UniProtKB">
        <authorList>
            <consortium name="Ensembl"/>
        </authorList>
    </citation>
    <scope>IDENTIFICATION</scope>
</reference>
<protein>
    <submittedName>
        <fullName evidence="1">Sb:cb470</fullName>
    </submittedName>
</protein>